<reference evidence="2 3" key="1">
    <citation type="submission" date="2012-11" db="EMBL/GenBank/DDBJ databases">
        <authorList>
            <person name="Huguet-Tapia J.C."/>
            <person name="Durkin A.S."/>
            <person name="Pettis G.S."/>
            <person name="Badger J.H."/>
        </authorList>
    </citation>
    <scope>NUCLEOTIDE SEQUENCE [LARGE SCALE GENOMIC DNA]</scope>
    <source>
        <strain evidence="2 3">91-03</strain>
    </source>
</reference>
<dbReference type="Proteomes" id="UP000010411">
    <property type="component" value="Unassembled WGS sequence"/>
</dbReference>
<feature type="compositionally biased region" description="Gly residues" evidence="1">
    <location>
        <begin position="1"/>
        <end position="13"/>
    </location>
</feature>
<name>L1KIB4_9ACTN</name>
<organism evidence="2 3">
    <name type="scientific">Streptomyces ipomoeae 91-03</name>
    <dbReference type="NCBI Taxonomy" id="698759"/>
    <lineage>
        <taxon>Bacteria</taxon>
        <taxon>Bacillati</taxon>
        <taxon>Actinomycetota</taxon>
        <taxon>Actinomycetes</taxon>
        <taxon>Kitasatosporales</taxon>
        <taxon>Streptomycetaceae</taxon>
        <taxon>Streptomyces</taxon>
    </lineage>
</organism>
<proteinExistence type="predicted"/>
<protein>
    <submittedName>
        <fullName evidence="2">Uncharacterized protein</fullName>
    </submittedName>
</protein>
<evidence type="ECO:0000313" key="2">
    <source>
        <dbReference type="EMBL" id="EKX60297.1"/>
    </source>
</evidence>
<dbReference type="PATRIC" id="fig|698759.3.peg.8956"/>
<sequence>MVGLLGGGCGGSENGSSTPSSEPTRAKASHSSTSETTEKTRAQVVGDLRYAFGDVGEGFVVAKDPLERDCVVDGTALSRKIPPKEELLRGVRLLEERGWHFDGELMEMSPAFAAFLNLGEWSVTAGVAPVPNEVKEQAAPNAGMLTVSATGSCKPSS</sequence>
<keyword evidence="3" id="KW-1185">Reference proteome</keyword>
<evidence type="ECO:0000313" key="3">
    <source>
        <dbReference type="Proteomes" id="UP000010411"/>
    </source>
</evidence>
<comment type="caution">
    <text evidence="2">The sequence shown here is derived from an EMBL/GenBank/DDBJ whole genome shotgun (WGS) entry which is preliminary data.</text>
</comment>
<gene>
    <name evidence="2" type="ORF">STRIP9103_02543</name>
</gene>
<evidence type="ECO:0000256" key="1">
    <source>
        <dbReference type="SAM" id="MobiDB-lite"/>
    </source>
</evidence>
<dbReference type="EMBL" id="AEJC01000665">
    <property type="protein sequence ID" value="EKX60297.1"/>
    <property type="molecule type" value="Genomic_DNA"/>
</dbReference>
<dbReference type="AlphaFoldDB" id="L1KIB4"/>
<feature type="region of interest" description="Disordered" evidence="1">
    <location>
        <begin position="1"/>
        <end position="40"/>
    </location>
</feature>
<accession>L1KIB4</accession>